<evidence type="ECO:0000313" key="4">
    <source>
        <dbReference type="EMBL" id="MDJ1479107.1"/>
    </source>
</evidence>
<feature type="domain" description="Peptidase M16 N-terminal" evidence="2">
    <location>
        <begin position="49"/>
        <end position="188"/>
    </location>
</feature>
<evidence type="ECO:0000256" key="1">
    <source>
        <dbReference type="SAM" id="SignalP"/>
    </source>
</evidence>
<dbReference type="InterPro" id="IPR050361">
    <property type="entry name" value="MPP/UQCRC_Complex"/>
</dbReference>
<feature type="signal peptide" evidence="1">
    <location>
        <begin position="1"/>
        <end position="23"/>
    </location>
</feature>
<feature type="domain" description="Peptidase M16 C-terminal" evidence="3">
    <location>
        <begin position="198"/>
        <end position="375"/>
    </location>
</feature>
<dbReference type="Proteomes" id="UP001241110">
    <property type="component" value="Unassembled WGS sequence"/>
</dbReference>
<comment type="caution">
    <text evidence="4">The sequence shown here is derived from an EMBL/GenBank/DDBJ whole genome shotgun (WGS) entry which is preliminary data.</text>
</comment>
<feature type="chain" id="PRO_5041983162" evidence="1">
    <location>
        <begin position="24"/>
        <end position="467"/>
    </location>
</feature>
<evidence type="ECO:0000259" key="2">
    <source>
        <dbReference type="Pfam" id="PF00675"/>
    </source>
</evidence>
<name>A0AAE3QGT7_9BACT</name>
<dbReference type="Pfam" id="PF05193">
    <property type="entry name" value="Peptidase_M16_C"/>
    <property type="match status" value="1"/>
</dbReference>
<proteinExistence type="predicted"/>
<dbReference type="InterPro" id="IPR007863">
    <property type="entry name" value="Peptidase_M16_C"/>
</dbReference>
<evidence type="ECO:0000313" key="5">
    <source>
        <dbReference type="Proteomes" id="UP001241110"/>
    </source>
</evidence>
<dbReference type="RefSeq" id="WP_313975022.1">
    <property type="nucleotide sequence ID" value="NZ_JASJOS010000001.1"/>
</dbReference>
<evidence type="ECO:0000259" key="3">
    <source>
        <dbReference type="Pfam" id="PF05193"/>
    </source>
</evidence>
<dbReference type="PANTHER" id="PTHR11851:SF224">
    <property type="entry name" value="PROCESSING PROTEASE"/>
    <property type="match status" value="1"/>
</dbReference>
<reference evidence="4" key="1">
    <citation type="submission" date="2023-05" db="EMBL/GenBank/DDBJ databases">
        <authorList>
            <person name="Zhang X."/>
        </authorList>
    </citation>
    <scope>NUCLEOTIDE SEQUENCE</scope>
    <source>
        <strain evidence="4">YF14B1</strain>
    </source>
</reference>
<dbReference type="GO" id="GO:0046872">
    <property type="term" value="F:metal ion binding"/>
    <property type="evidence" value="ECO:0007669"/>
    <property type="project" value="InterPro"/>
</dbReference>
<dbReference type="Gene3D" id="3.30.830.10">
    <property type="entry name" value="Metalloenzyme, LuxS/M16 peptidase-like"/>
    <property type="match status" value="2"/>
</dbReference>
<dbReference type="SUPFAM" id="SSF63411">
    <property type="entry name" value="LuxS/MPP-like metallohydrolase"/>
    <property type="match status" value="2"/>
</dbReference>
<sequence length="467" mass="51622">MKRTTLYIVFALAFVCQSFCSFAQTKTAEYKLPGYEKFVLSNGLTVYLMEQHEVPVIHVAAIIPAGAIYDGSQAGLASLTATALKHGTKNYTKTKLEEELDFVGATLNTQATKEYASLSAGFATKDQTRVLPLIKEVLVNPTFDAAEFEKEKKRMLTNLERAKESPRSVMGSYWAAFLYKDHVYANPVTGKVSTVGQLQVADVQKFYQANYIPNGSAIAIVGDFKAKDMKAQISKLFADWKKGTSAQKNLAASVVTAPTGNNVLLINKEDARETTFYIGGVGIKRDNPDYVAIEVVNTVFGGRFTSWLNDELRVNSGLTYGASSRFLPLKNAGTFYISTFTANKTTEPTIDKALEVLNRLHTTGIDETTLQSAKNYVKGQYLPDYETAGQLAGLLTEMFWYGFNESFINSFQTNVDQLTTAKAKEIVAKYFPKDKLQFVLVGKAEEIKKIAEKYGPVTEKQIKADGF</sequence>
<dbReference type="AlphaFoldDB" id="A0AAE3QGT7"/>
<protein>
    <submittedName>
        <fullName evidence="4">Pitrilysin family protein</fullName>
    </submittedName>
</protein>
<accession>A0AAE3QGT7</accession>
<dbReference type="InterPro" id="IPR011765">
    <property type="entry name" value="Pept_M16_N"/>
</dbReference>
<dbReference type="PANTHER" id="PTHR11851">
    <property type="entry name" value="METALLOPROTEASE"/>
    <property type="match status" value="1"/>
</dbReference>
<dbReference type="Pfam" id="PF00675">
    <property type="entry name" value="Peptidase_M16"/>
    <property type="match status" value="1"/>
</dbReference>
<keyword evidence="1" id="KW-0732">Signal</keyword>
<dbReference type="EMBL" id="JASJOS010000001">
    <property type="protein sequence ID" value="MDJ1479107.1"/>
    <property type="molecule type" value="Genomic_DNA"/>
</dbReference>
<gene>
    <name evidence="4" type="ORF">QNI16_01350</name>
</gene>
<dbReference type="InterPro" id="IPR011249">
    <property type="entry name" value="Metalloenz_LuxS/M16"/>
</dbReference>
<organism evidence="4 5">
    <name type="scientific">Xanthocytophaga flava</name>
    <dbReference type="NCBI Taxonomy" id="3048013"/>
    <lineage>
        <taxon>Bacteria</taxon>
        <taxon>Pseudomonadati</taxon>
        <taxon>Bacteroidota</taxon>
        <taxon>Cytophagia</taxon>
        <taxon>Cytophagales</taxon>
        <taxon>Rhodocytophagaceae</taxon>
        <taxon>Xanthocytophaga</taxon>
    </lineage>
</organism>